<proteinExistence type="predicted"/>
<keyword evidence="4" id="KW-1185">Reference proteome</keyword>
<gene>
    <name evidence="2" type="ORF">GGQ89_003276</name>
    <name evidence="3" type="ORF">JYA60_08570</name>
</gene>
<organism evidence="3 5">
    <name type="scientific">Sphingomonas yabuuchiae</name>
    <dbReference type="NCBI Taxonomy" id="172044"/>
    <lineage>
        <taxon>Bacteria</taxon>
        <taxon>Pseudomonadati</taxon>
        <taxon>Pseudomonadota</taxon>
        <taxon>Alphaproteobacteria</taxon>
        <taxon>Sphingomonadales</taxon>
        <taxon>Sphingomonadaceae</taxon>
        <taxon>Sphingomonas</taxon>
    </lineage>
</organism>
<reference evidence="3" key="2">
    <citation type="submission" date="2021-01" db="EMBL/GenBank/DDBJ databases">
        <title>Genome Sequencing of Type Strains.</title>
        <authorList>
            <person name="Lemaire J.F."/>
            <person name="Inderbitzin P."/>
            <person name="Collins S.B."/>
            <person name="Wespe N."/>
            <person name="Knight-Connoni V."/>
        </authorList>
    </citation>
    <scope>NUCLEOTIDE SEQUENCE</scope>
    <source>
        <strain evidence="3">DSM 14562</strain>
    </source>
</reference>
<sequence length="246" mass="25728">MAKPIFNDQTMKLNETTRSMTGNILLNGGATDADGGAITVARVDGAYIAGSIGGGKGVNVIQGQYGTLTIAQDGTYTYELNKGVNFVAGSTMVEDFTIKIRDGQGNYDQGIIKFDVMGMANQRPVAVDDFVTTNSTVAGGNVLANDSDPDGDTLHVGGVIDLATNTNYHITGLGNVEIKGVYGTLTINDKGVFSYVVDQTDPDTIALNGNAGVEKFAYKPHDGQNGQGNNTDYAILTIDFNVAPGV</sequence>
<feature type="domain" description="RapA2 cadherin-like" evidence="1">
    <location>
        <begin position="4"/>
        <end position="78"/>
    </location>
</feature>
<evidence type="ECO:0000313" key="4">
    <source>
        <dbReference type="Proteomes" id="UP000584663"/>
    </source>
</evidence>
<dbReference type="NCBIfam" id="TIGR01965">
    <property type="entry name" value="VCBS_repeat"/>
    <property type="match status" value="2"/>
</dbReference>
<dbReference type="Pfam" id="PF17803">
    <property type="entry name" value="Cadherin_4"/>
    <property type="match status" value="2"/>
</dbReference>
<accession>A0AA41A1E5</accession>
<dbReference type="InterPro" id="IPR010221">
    <property type="entry name" value="VCBS_dom"/>
</dbReference>
<feature type="domain" description="RapA2 cadherin-like" evidence="1">
    <location>
        <begin position="120"/>
        <end position="195"/>
    </location>
</feature>
<name>A0AA41A1E5_9SPHN</name>
<reference evidence="2 4" key="1">
    <citation type="submission" date="2020-08" db="EMBL/GenBank/DDBJ databases">
        <title>Genomic Encyclopedia of Type Strains, Phase IV (KMG-IV): sequencing the most valuable type-strain genomes for metagenomic binning, comparative biology and taxonomic classification.</title>
        <authorList>
            <person name="Goeker M."/>
        </authorList>
    </citation>
    <scope>NUCLEOTIDE SEQUENCE [LARGE SCALE GENOMIC DNA]</scope>
    <source>
        <strain evidence="2 4">DSM 14562</strain>
    </source>
</reference>
<dbReference type="RefSeq" id="WP_184106435.1">
    <property type="nucleotide sequence ID" value="NZ_JACHNX010000018.1"/>
</dbReference>
<evidence type="ECO:0000313" key="2">
    <source>
        <dbReference type="EMBL" id="MBB4611036.1"/>
    </source>
</evidence>
<evidence type="ECO:0000313" key="5">
    <source>
        <dbReference type="Proteomes" id="UP000704529"/>
    </source>
</evidence>
<protein>
    <submittedName>
        <fullName evidence="3">VCBS domain-containing protein</fullName>
    </submittedName>
    <submittedName>
        <fullName evidence="2">VCBS repeat-containing protein</fullName>
    </submittedName>
</protein>
<evidence type="ECO:0000259" key="1">
    <source>
        <dbReference type="Pfam" id="PF17803"/>
    </source>
</evidence>
<dbReference type="InterPro" id="IPR040853">
    <property type="entry name" value="RapA2_cadherin-like"/>
</dbReference>
<dbReference type="EMBL" id="JAFHKU010000126">
    <property type="protein sequence ID" value="MBN3558278.1"/>
    <property type="molecule type" value="Genomic_DNA"/>
</dbReference>
<dbReference type="AlphaFoldDB" id="A0AA41A1E5"/>
<evidence type="ECO:0000313" key="3">
    <source>
        <dbReference type="EMBL" id="MBN3558278.1"/>
    </source>
</evidence>
<dbReference type="EMBL" id="JACHNX010000018">
    <property type="protein sequence ID" value="MBB4611036.1"/>
    <property type="molecule type" value="Genomic_DNA"/>
</dbReference>
<comment type="caution">
    <text evidence="3">The sequence shown here is derived from an EMBL/GenBank/DDBJ whole genome shotgun (WGS) entry which is preliminary data.</text>
</comment>
<dbReference type="Proteomes" id="UP000584663">
    <property type="component" value="Unassembled WGS sequence"/>
</dbReference>
<dbReference type="Proteomes" id="UP000704529">
    <property type="component" value="Unassembled WGS sequence"/>
</dbReference>